<dbReference type="RefSeq" id="WP_128639335.1">
    <property type="nucleotide sequence ID" value="NZ_CP008947.1"/>
</dbReference>
<dbReference type="Gene3D" id="3.40.50.150">
    <property type="entry name" value="Vaccinia Virus protein VP39"/>
    <property type="match status" value="1"/>
</dbReference>
<dbReference type="SUPFAM" id="SSF53335">
    <property type="entry name" value="S-adenosyl-L-methionine-dependent methyltransferases"/>
    <property type="match status" value="1"/>
</dbReference>
<reference evidence="4 5" key="1">
    <citation type="submission" date="2014-07" db="EMBL/GenBank/DDBJ databases">
        <title>Genome Sequence of Rhodococcus opacus Strain R7, a Biodegrader of Mono- and Polycyclic Aromatic Hydrocarbons.</title>
        <authorList>
            <person name="Di Gennaro P."/>
            <person name="Zampolli J."/>
            <person name="Presti I."/>
            <person name="Cappelletti M."/>
            <person name="D'Ursi P."/>
            <person name="Orro A."/>
            <person name="Mezzelani A."/>
            <person name="Milanesi L."/>
        </authorList>
    </citation>
    <scope>NUCLEOTIDE SEQUENCE [LARGE SCALE GENOMIC DNA]</scope>
    <source>
        <strain evidence="4 5">R7</strain>
    </source>
</reference>
<dbReference type="Gene3D" id="6.20.50.110">
    <property type="entry name" value="Methyltransferase, zinc-binding domain"/>
    <property type="match status" value="1"/>
</dbReference>
<dbReference type="EMBL" id="CP008947">
    <property type="protein sequence ID" value="AII05308.1"/>
    <property type="molecule type" value="Genomic_DNA"/>
</dbReference>
<dbReference type="InterPro" id="IPR013630">
    <property type="entry name" value="Methyltransf_Zn-bd_dom_put"/>
</dbReference>
<feature type="compositionally biased region" description="Basic and acidic residues" evidence="1">
    <location>
        <begin position="374"/>
        <end position="387"/>
    </location>
</feature>
<proteinExistence type="predicted"/>
<keyword evidence="4" id="KW-0808">Transferase</keyword>
<feature type="compositionally biased region" description="Basic and acidic residues" evidence="1">
    <location>
        <begin position="396"/>
        <end position="412"/>
    </location>
</feature>
<feature type="domain" description="C-methyltransferase" evidence="3">
    <location>
        <begin position="221"/>
        <end position="356"/>
    </location>
</feature>
<accession>A0A076EJC3</accession>
<dbReference type="GO" id="GO:0016740">
    <property type="term" value="F:transferase activity"/>
    <property type="evidence" value="ECO:0007669"/>
    <property type="project" value="UniProtKB-KW"/>
</dbReference>
<dbReference type="InterPro" id="IPR013691">
    <property type="entry name" value="MeTrfase_14"/>
</dbReference>
<dbReference type="InterPro" id="IPR029063">
    <property type="entry name" value="SAM-dependent_MTases_sf"/>
</dbReference>
<gene>
    <name evidence="4" type="ORF">EP51_12045</name>
</gene>
<dbReference type="Pfam" id="PF08484">
    <property type="entry name" value="Methyltransf_14"/>
    <property type="match status" value="1"/>
</dbReference>
<feature type="region of interest" description="Disordered" evidence="1">
    <location>
        <begin position="367"/>
        <end position="412"/>
    </location>
</feature>
<evidence type="ECO:0000313" key="5">
    <source>
        <dbReference type="Proteomes" id="UP000028488"/>
    </source>
</evidence>
<dbReference type="Pfam" id="PF08421">
    <property type="entry name" value="Methyltransf_13"/>
    <property type="match status" value="1"/>
</dbReference>
<evidence type="ECO:0000313" key="4">
    <source>
        <dbReference type="EMBL" id="AII05308.1"/>
    </source>
</evidence>
<evidence type="ECO:0000259" key="3">
    <source>
        <dbReference type="Pfam" id="PF08484"/>
    </source>
</evidence>
<protein>
    <submittedName>
        <fullName evidence="4">Transferase</fullName>
    </submittedName>
</protein>
<dbReference type="Gene3D" id="3.40.50.720">
    <property type="entry name" value="NAD(P)-binding Rossmann-like Domain"/>
    <property type="match status" value="1"/>
</dbReference>
<evidence type="ECO:0000256" key="1">
    <source>
        <dbReference type="SAM" id="MobiDB-lite"/>
    </source>
</evidence>
<dbReference type="AlphaFoldDB" id="A0A076EJC3"/>
<feature type="domain" description="Methyltransferase putative zinc binding" evidence="2">
    <location>
        <begin position="4"/>
        <end position="57"/>
    </location>
</feature>
<evidence type="ECO:0000259" key="2">
    <source>
        <dbReference type="Pfam" id="PF08421"/>
    </source>
</evidence>
<name>A0A076EJC3_RHOOP</name>
<dbReference type="Proteomes" id="UP000028488">
    <property type="component" value="Chromosome"/>
</dbReference>
<dbReference type="eggNOG" id="COG0001">
    <property type="taxonomic scope" value="Bacteria"/>
</dbReference>
<dbReference type="InterPro" id="IPR038576">
    <property type="entry name" value="Methyltransf_Zn-bd_dom_put_sf"/>
</dbReference>
<sequence length="412" mass="44623">MMACRGCGVAVFDRVLDLGSMPAADFFPPIGSPVTPAESAHRLTMALCRECGLAQLVDDDTAPEEPRGVEPEALRTQARTAVRAVADAGYLTGGTVTEFGSPHGGTWLPLLTARGFRVAADRRTASVVIDCFGIMHEPDQRAAFSGRAAALDADGVLLIQFHSLTAIVKHQQWTALRHGHFAYYSLTSLRRLLADAGLHLTHAWLFDLYNGTVLAAARRPPCAPPTPRVHRILADEHMAGVTNPVTVQSLQLAADTNATAFRDWLTAMAQRHCRVFAYGAASRAVPLFAHAGVDRGLVAAVADASTAKQGRRMPGTDVPIISPEQLLRAHPDKVVLTLPDLLPEVSQRYPELSGRWVLPSETQRVPAPPLIHARSREHLAPRHRETYADTPTTRSGRLDSRSAASNRDEVQP</sequence>
<organism evidence="4 5">
    <name type="scientific">Rhodococcus opacus</name>
    <name type="common">Nocardia opaca</name>
    <dbReference type="NCBI Taxonomy" id="37919"/>
    <lineage>
        <taxon>Bacteria</taxon>
        <taxon>Bacillati</taxon>
        <taxon>Actinomycetota</taxon>
        <taxon>Actinomycetes</taxon>
        <taxon>Mycobacteriales</taxon>
        <taxon>Nocardiaceae</taxon>
        <taxon>Rhodococcus</taxon>
    </lineage>
</organism>